<dbReference type="InterPro" id="IPR011527">
    <property type="entry name" value="ABC1_TM_dom"/>
</dbReference>
<name>A0A2T0FEA1_9ASCO</name>
<dbReference type="Gene3D" id="1.20.1560.10">
    <property type="entry name" value="ABC transporter type 1, transmembrane domain"/>
    <property type="match status" value="2"/>
</dbReference>
<feature type="transmembrane region" description="Helical" evidence="10">
    <location>
        <begin position="885"/>
        <end position="912"/>
    </location>
</feature>
<dbReference type="SUPFAM" id="SSF90123">
    <property type="entry name" value="ABC transporter transmembrane region"/>
    <property type="match status" value="2"/>
</dbReference>
<dbReference type="FunFam" id="3.40.50.300:FF:000997">
    <property type="entry name" value="Multidrug resistance-associated protein 1"/>
    <property type="match status" value="1"/>
</dbReference>
<dbReference type="FunFam" id="3.40.50.300:FF:000565">
    <property type="entry name" value="ABC bile acid transporter"/>
    <property type="match status" value="1"/>
</dbReference>
<evidence type="ECO:0000256" key="2">
    <source>
        <dbReference type="ARBA" id="ARBA00022448"/>
    </source>
</evidence>
<dbReference type="InterPro" id="IPR036640">
    <property type="entry name" value="ABC1_TM_sf"/>
</dbReference>
<dbReference type="FunFam" id="1.20.1560.10:FF:000013">
    <property type="entry name" value="ABC transporter C family member 2"/>
    <property type="match status" value="1"/>
</dbReference>
<feature type="compositionally biased region" description="Basic and acidic residues" evidence="9">
    <location>
        <begin position="839"/>
        <end position="861"/>
    </location>
</feature>
<evidence type="ECO:0000313" key="14">
    <source>
        <dbReference type="Proteomes" id="UP000238350"/>
    </source>
</evidence>
<keyword evidence="5" id="KW-0547">Nucleotide-binding</keyword>
<feature type="transmembrane region" description="Helical" evidence="10">
    <location>
        <begin position="1017"/>
        <end position="1038"/>
    </location>
</feature>
<dbReference type="Proteomes" id="UP000238350">
    <property type="component" value="Unassembled WGS sequence"/>
</dbReference>
<dbReference type="Pfam" id="PF00005">
    <property type="entry name" value="ABC_tran"/>
    <property type="match status" value="2"/>
</dbReference>
<dbReference type="InterPro" id="IPR003439">
    <property type="entry name" value="ABC_transporter-like_ATP-bd"/>
</dbReference>
<feature type="transmembrane region" description="Helical" evidence="10">
    <location>
        <begin position="415"/>
        <end position="438"/>
    </location>
</feature>
<dbReference type="InterPro" id="IPR044726">
    <property type="entry name" value="ABCC_6TM_D2"/>
</dbReference>
<dbReference type="GeneID" id="36514695"/>
<dbReference type="InterPro" id="IPR003593">
    <property type="entry name" value="AAA+_ATPase"/>
</dbReference>
<proteinExistence type="predicted"/>
<keyword evidence="4" id="KW-0677">Repeat</keyword>
<dbReference type="OrthoDB" id="6500128at2759"/>
<reference evidence="13 14" key="1">
    <citation type="submission" date="2017-04" db="EMBL/GenBank/DDBJ databases">
        <title>Genome sequencing of [Candida] sorbophila.</title>
        <authorList>
            <person name="Ahn J.O."/>
        </authorList>
    </citation>
    <scope>NUCLEOTIDE SEQUENCE [LARGE SCALE GENOMIC DNA]</scope>
    <source>
        <strain evidence="13 14">DS02</strain>
    </source>
</reference>
<feature type="domain" description="ABC transporter" evidence="11">
    <location>
        <begin position="590"/>
        <end position="817"/>
    </location>
</feature>
<dbReference type="CDD" id="cd18579">
    <property type="entry name" value="ABC_6TM_ABCC_D1"/>
    <property type="match status" value="1"/>
</dbReference>
<dbReference type="InterPro" id="IPR017871">
    <property type="entry name" value="ABC_transporter-like_CS"/>
</dbReference>
<feature type="transmembrane region" description="Helical" evidence="10">
    <location>
        <begin position="387"/>
        <end position="409"/>
    </location>
</feature>
<evidence type="ECO:0000313" key="13">
    <source>
        <dbReference type="EMBL" id="PRT53326.1"/>
    </source>
</evidence>
<keyword evidence="3 10" id="KW-0812">Transmembrane</keyword>
<feature type="transmembrane region" description="Helical" evidence="10">
    <location>
        <begin position="497"/>
        <end position="518"/>
    </location>
</feature>
<evidence type="ECO:0000259" key="12">
    <source>
        <dbReference type="PROSITE" id="PS50929"/>
    </source>
</evidence>
<feature type="domain" description="ABC transporter" evidence="11">
    <location>
        <begin position="1208"/>
        <end position="1442"/>
    </location>
</feature>
<feature type="transmembrane region" description="Helical" evidence="10">
    <location>
        <begin position="924"/>
        <end position="948"/>
    </location>
</feature>
<dbReference type="SUPFAM" id="SSF52540">
    <property type="entry name" value="P-loop containing nucleoside triphosphate hydrolases"/>
    <property type="match status" value="2"/>
</dbReference>
<evidence type="ECO:0000256" key="9">
    <source>
        <dbReference type="SAM" id="MobiDB-lite"/>
    </source>
</evidence>
<dbReference type="SMART" id="SM00382">
    <property type="entry name" value="AAA"/>
    <property type="match status" value="2"/>
</dbReference>
<feature type="transmembrane region" description="Helical" evidence="10">
    <location>
        <begin position="166"/>
        <end position="184"/>
    </location>
</feature>
<feature type="transmembrane region" description="Helical" evidence="10">
    <location>
        <begin position="140"/>
        <end position="160"/>
    </location>
</feature>
<feature type="region of interest" description="Disordered" evidence="9">
    <location>
        <begin position="837"/>
        <end position="866"/>
    </location>
</feature>
<dbReference type="GO" id="GO:0016887">
    <property type="term" value="F:ATP hydrolysis activity"/>
    <property type="evidence" value="ECO:0007669"/>
    <property type="project" value="InterPro"/>
</dbReference>
<dbReference type="InterPro" id="IPR050173">
    <property type="entry name" value="ABC_transporter_C-like"/>
</dbReference>
<dbReference type="GO" id="GO:0005524">
    <property type="term" value="F:ATP binding"/>
    <property type="evidence" value="ECO:0007669"/>
    <property type="project" value="UniProtKB-KW"/>
</dbReference>
<feature type="transmembrane region" description="Helical" evidence="10">
    <location>
        <begin position="85"/>
        <end position="103"/>
    </location>
</feature>
<protein>
    <submittedName>
        <fullName evidence="13">Multiple drug resistance-associated protein-like transporter 1</fullName>
    </submittedName>
</protein>
<comment type="subcellular location">
    <subcellularLocation>
        <location evidence="1">Vacuole membrane</location>
        <topology evidence="1">Multi-pass membrane protein</topology>
    </subcellularLocation>
</comment>
<dbReference type="InterPro" id="IPR027417">
    <property type="entry name" value="P-loop_NTPase"/>
</dbReference>
<evidence type="ECO:0000256" key="8">
    <source>
        <dbReference type="ARBA" id="ARBA00023136"/>
    </source>
</evidence>
<evidence type="ECO:0000256" key="4">
    <source>
        <dbReference type="ARBA" id="ARBA00022737"/>
    </source>
</evidence>
<dbReference type="InterPro" id="IPR044746">
    <property type="entry name" value="ABCC_6TM_D1"/>
</dbReference>
<dbReference type="STRING" id="45607.A0A2T0FEA1"/>
<comment type="caution">
    <text evidence="13">The sequence shown here is derived from an EMBL/GenBank/DDBJ whole genome shotgun (WGS) entry which is preliminary data.</text>
</comment>
<dbReference type="RefSeq" id="XP_024663272.1">
    <property type="nucleotide sequence ID" value="XM_024807504.1"/>
</dbReference>
<dbReference type="PROSITE" id="PS50893">
    <property type="entry name" value="ABC_TRANSPORTER_2"/>
    <property type="match status" value="2"/>
</dbReference>
<feature type="transmembrane region" description="Helical" evidence="10">
    <location>
        <begin position="1114"/>
        <end position="1136"/>
    </location>
</feature>
<dbReference type="PANTHER" id="PTHR24223:SF443">
    <property type="entry name" value="MULTIDRUG-RESISTANCE LIKE PROTEIN 1, ISOFORM I"/>
    <property type="match status" value="1"/>
</dbReference>
<keyword evidence="8 10" id="KW-0472">Membrane</keyword>
<evidence type="ECO:0000256" key="7">
    <source>
        <dbReference type="ARBA" id="ARBA00022989"/>
    </source>
</evidence>
<dbReference type="CDD" id="cd18580">
    <property type="entry name" value="ABC_6TM_ABCC_D2"/>
    <property type="match status" value="1"/>
</dbReference>
<dbReference type="PROSITE" id="PS00211">
    <property type="entry name" value="ABC_TRANSPORTER_1"/>
    <property type="match status" value="1"/>
</dbReference>
<dbReference type="PANTHER" id="PTHR24223">
    <property type="entry name" value="ATP-BINDING CASSETTE SUB-FAMILY C"/>
    <property type="match status" value="1"/>
</dbReference>
<evidence type="ECO:0000259" key="11">
    <source>
        <dbReference type="PROSITE" id="PS50893"/>
    </source>
</evidence>
<keyword evidence="7 10" id="KW-1133">Transmembrane helix</keyword>
<evidence type="ECO:0000256" key="3">
    <source>
        <dbReference type="ARBA" id="ARBA00022692"/>
    </source>
</evidence>
<feature type="transmembrane region" description="Helical" evidence="10">
    <location>
        <begin position="109"/>
        <end position="128"/>
    </location>
</feature>
<dbReference type="Pfam" id="PF00664">
    <property type="entry name" value="ABC_membrane"/>
    <property type="match status" value="2"/>
</dbReference>
<sequence>MRDAIWAQRIQEVAPLRLNLPDWALPVKCVGSALPVFDPNTEFLSSCLLTLCEIVVSLLSVLPILAELYKLAGQERGKFTIKGKLAFLCALIAPVVRLSIMYQDQSSSTGADYFIVAVGFVAALLHHVQEGRVLVCSSELLLYWLCIGLTSIGRAVDAFLSQAPSWQLTAAVAVLSVFAFILEYSNDRVHGVVGYDTVSIFDKVSLNFMSPLLKAGAERQLTQSDFPEPSKGLTSYNSYHKLNEIFETYSPDSKYRVILSVLWLLKSQILSIVVIDSIAEALTYFRPLALAWFLKALRDFYNGEVPIFHAAYFGVLVGVLPILTTALQNIIQLVNAYTYVVSRSSLTGLIYRKALRLSPKGREVFDSAKIMNLINVDSDQIETGLNFLPNFVSAPVALIISTWQLYFFIGKSMFAAIPLYALFVPYSSYMSKFFFTLYPEIMKVKDLRTKATSNALRNIKSVKLYAWEEPLATRIDNIREREIQIVRRTQTIGSMLGGVWSTMSDFVAAAVFIAFLYFKQGQLSPEVVFPVLALLINLTAPFALIPMSITSLGQAFASQKRVNELMQEEDQKSLNILRLPADDGYDSDTIKFDNAQVSWNGDSDEDKIALKDLRWTASNGELVCITGRVGSGKTAMLKALCGELKIVNGSVVVRGSIAYCPQEAWLQNKTVKENVLFGLKYDEDFYLRTIRACDLEKDVESLPNGHDTGVGERGISLSGGQKARVALARAVYSRADIYVLDDVLSAVDEHVSAHLIDNLLGRNGIIASKTIILATNNVKVLSHASKIIALRDKSIVEQGTLGEVRDNKEKSEIYRLIKEFGTGGNIDNVTLHDRKKHISSKEASDEKPPELDYSKPSLLKDQEEEEQDNGSVSWKLFRRYFQAGGYWTLAGSVVITICSVLVMNMLTIWLGLLSNQGFSNLFDARFYVIVYLVIAFVSAFLIFFSSFWTMSILALRAATVIHNEMVRTTLHAKMTIFDTTPLGRMLNRFTGDIQNLDSKLPYAVYYMFRSLLNSIQAAIIVLFGAPLVIIVVLPMTLLSNMYRKMYVPASRQISRMSSAANSPILAHIEESIKGAAIIRSYGFTEQFINNFEYRTDYWIETTFLKMNSRRWLTWRIQAMTAILGLCASLTMVVLVYKGLLSVGFVGVVMHNTSRLGVMVQQTIFFFAELEICGVSLERAIEYIDAPQEAAAHIPETLPAGSWPSAGIVKFENFSTRYKPDGEDVLKKLTFSIQSKEKIGIVGRTGSGKSTLTLSLFRLLEATQGHIEIDAIDTSGLGLTDLRSKLSIIPQDAQIFEGTLRENLDPLESVDDTRLWQVLELCHLKEHFTKIETGLDTPLVDGGENISRGQAQLICLGRALVHDSKVLVLDEATASVDVETDRILQQTIRSQFRDCTIITIAHRLNTIMDSDKIMVLDGGVLQEFDTPENLLKSKGFFWSLHEAMMKDPDHSI</sequence>
<dbReference type="GO" id="GO:0140359">
    <property type="term" value="F:ABC-type transporter activity"/>
    <property type="evidence" value="ECO:0007669"/>
    <property type="project" value="InterPro"/>
</dbReference>
<evidence type="ECO:0000256" key="5">
    <source>
        <dbReference type="ARBA" id="ARBA00022741"/>
    </source>
</evidence>
<evidence type="ECO:0000256" key="6">
    <source>
        <dbReference type="ARBA" id="ARBA00022840"/>
    </source>
</evidence>
<feature type="domain" description="ABC transmembrane type-1" evidence="12">
    <location>
        <begin position="890"/>
        <end position="1170"/>
    </location>
</feature>
<dbReference type="PROSITE" id="PS50929">
    <property type="entry name" value="ABC_TM1F"/>
    <property type="match status" value="2"/>
</dbReference>
<dbReference type="EMBL" id="NDIQ01000001">
    <property type="protein sequence ID" value="PRT53326.1"/>
    <property type="molecule type" value="Genomic_DNA"/>
</dbReference>
<dbReference type="GO" id="GO:0000329">
    <property type="term" value="C:fungal-type vacuole membrane"/>
    <property type="evidence" value="ECO:0007669"/>
    <property type="project" value="UniProtKB-ARBA"/>
</dbReference>
<organism evidence="13 14">
    <name type="scientific">Wickerhamiella sorbophila</name>
    <dbReference type="NCBI Taxonomy" id="45607"/>
    <lineage>
        <taxon>Eukaryota</taxon>
        <taxon>Fungi</taxon>
        <taxon>Dikarya</taxon>
        <taxon>Ascomycota</taxon>
        <taxon>Saccharomycotina</taxon>
        <taxon>Dipodascomycetes</taxon>
        <taxon>Dipodascales</taxon>
        <taxon>Trichomonascaceae</taxon>
        <taxon>Wickerhamiella</taxon>
    </lineage>
</organism>
<feature type="domain" description="ABC transmembrane type-1" evidence="12">
    <location>
        <begin position="278"/>
        <end position="554"/>
    </location>
</feature>
<accession>A0A2T0FEA1</accession>
<dbReference type="CDD" id="cd03244">
    <property type="entry name" value="ABCC_MRP_domain2"/>
    <property type="match status" value="1"/>
</dbReference>
<evidence type="ECO:0000256" key="1">
    <source>
        <dbReference type="ARBA" id="ARBA00004128"/>
    </source>
</evidence>
<keyword evidence="6" id="KW-0067">ATP-binding</keyword>
<dbReference type="CDD" id="cd03250">
    <property type="entry name" value="ABCC_MRP_domain1"/>
    <property type="match status" value="1"/>
</dbReference>
<dbReference type="Gene3D" id="3.40.50.300">
    <property type="entry name" value="P-loop containing nucleotide triphosphate hydrolases"/>
    <property type="match status" value="2"/>
</dbReference>
<gene>
    <name evidence="13" type="ORF">B9G98_00946</name>
</gene>
<keyword evidence="2" id="KW-0813">Transport</keyword>
<feature type="transmembrane region" description="Helical" evidence="10">
    <location>
        <begin position="263"/>
        <end position="285"/>
    </location>
</feature>
<keyword evidence="14" id="KW-1185">Reference proteome</keyword>
<feature type="transmembrane region" description="Helical" evidence="10">
    <location>
        <begin position="305"/>
        <end position="323"/>
    </location>
</feature>
<feature type="transmembrane region" description="Helical" evidence="10">
    <location>
        <begin position="530"/>
        <end position="557"/>
    </location>
</feature>
<evidence type="ECO:0000256" key="10">
    <source>
        <dbReference type="SAM" id="Phobius"/>
    </source>
</evidence>